<comment type="caution">
    <text evidence="2">The sequence shown here is derived from an EMBL/GenBank/DDBJ whole genome shotgun (WGS) entry which is preliminary data.</text>
</comment>
<keyword evidence="3" id="KW-1185">Reference proteome</keyword>
<gene>
    <name evidence="2" type="ORF">CUNI_LOCUS4445</name>
</gene>
<dbReference type="Proteomes" id="UP000678393">
    <property type="component" value="Unassembled WGS sequence"/>
</dbReference>
<accession>A0A8S3YNW4</accession>
<feature type="region of interest" description="Disordered" evidence="1">
    <location>
        <begin position="1"/>
        <end position="23"/>
    </location>
</feature>
<dbReference type="EMBL" id="CAJHNH020000624">
    <property type="protein sequence ID" value="CAG5118887.1"/>
    <property type="molecule type" value="Genomic_DNA"/>
</dbReference>
<organism evidence="2 3">
    <name type="scientific">Candidula unifasciata</name>
    <dbReference type="NCBI Taxonomy" id="100452"/>
    <lineage>
        <taxon>Eukaryota</taxon>
        <taxon>Metazoa</taxon>
        <taxon>Spiralia</taxon>
        <taxon>Lophotrochozoa</taxon>
        <taxon>Mollusca</taxon>
        <taxon>Gastropoda</taxon>
        <taxon>Heterobranchia</taxon>
        <taxon>Euthyneura</taxon>
        <taxon>Panpulmonata</taxon>
        <taxon>Eupulmonata</taxon>
        <taxon>Stylommatophora</taxon>
        <taxon>Helicina</taxon>
        <taxon>Helicoidea</taxon>
        <taxon>Geomitridae</taxon>
        <taxon>Candidula</taxon>
    </lineage>
</organism>
<protein>
    <submittedName>
        <fullName evidence="2">Uncharacterized protein</fullName>
    </submittedName>
</protein>
<dbReference type="AlphaFoldDB" id="A0A8S3YNW4"/>
<evidence type="ECO:0000313" key="2">
    <source>
        <dbReference type="EMBL" id="CAG5118887.1"/>
    </source>
</evidence>
<proteinExistence type="predicted"/>
<dbReference type="OrthoDB" id="6051850at2759"/>
<feature type="non-terminal residue" evidence="2">
    <location>
        <position position="718"/>
    </location>
</feature>
<evidence type="ECO:0000313" key="3">
    <source>
        <dbReference type="Proteomes" id="UP000678393"/>
    </source>
</evidence>
<sequence>EQMSNSSVRLPQPPTPSTSPTAACLSPSRENIPLFTLPKPEAKGKMRYHQLPQVRMFVVGNATNEFIHTFIGDFINLHNDTGARCFQISVKKCADGSVSVGNSESFSYLFENSSESCINVELISVADDSFFHHCCSWMFTPNSVFILTFDTKRLSLSSEVEMSRLCSLASTARTGTSGGNSYLQLYGVITSDDSVNPEEVQTLFYTSLGNSLPEPQIIPSAKGELHEEIKQCRLDIFSLLGNICDGQQVTYPTAVVLDMLVSHRRLTATVSDLARTLENWNPDLQQVGPEALYRVIEDLRNTGNLLVIGSINATCTSENVKEFVLPCVLFDHLSHLAEFSEKDRVSMRQHDTWIDLYDCGIVTRTELLDVLSVCTSHPELLLRCMEDLSMIFPVKAHSVDSGFGDSSNILFAYFLKDVPFTNGPGESYELFMTVEFSDDVPVSSFFAFLSELSQSHHCRSFKMRAQFVAHMVLQEEDVCFYFLKTSRQMQIFRNRNNRPGQSTGKETLPQQIQYVLSQQIRSSVRLTVRLEPDEKTVSMADGFTAAAPGMESVEQHIDADDQGLEAVRQEEQMIIHGQDVPPVGAMAQNSEPAASAVGIEPTEEERRQNRVLDTNMQNLRYIHRPLQDIYRYLSVPEVLQMLAGECGLNLDEFSVYLSIVQINPTRLPAQVFLELYFRENNVTLRRFIQILMRLEEQEHTCLGEMVQSLLAAALEGNS</sequence>
<name>A0A8S3YNW4_9EUPU</name>
<evidence type="ECO:0000256" key="1">
    <source>
        <dbReference type="SAM" id="MobiDB-lite"/>
    </source>
</evidence>
<reference evidence="2" key="1">
    <citation type="submission" date="2021-04" db="EMBL/GenBank/DDBJ databases">
        <authorList>
            <consortium name="Molecular Ecology Group"/>
        </authorList>
    </citation>
    <scope>NUCLEOTIDE SEQUENCE</scope>
</reference>